<keyword evidence="15" id="KW-1185">Reference proteome</keyword>
<reference evidence="14" key="2">
    <citation type="submission" date="2022-09" db="EMBL/GenBank/DDBJ databases">
        <title>Biosynthetic gene clusters of Dactylosporangioum fulvum.</title>
        <authorList>
            <person name="Caradec T."/>
        </authorList>
    </citation>
    <scope>NUCLEOTIDE SEQUENCE</scope>
    <source>
        <strain evidence="14">NRRL B-16292</strain>
    </source>
</reference>
<dbReference type="SUPFAM" id="SSF55874">
    <property type="entry name" value="ATPase domain of HSP90 chaperone/DNA topoisomerase II/histidine kinase"/>
    <property type="match status" value="1"/>
</dbReference>
<evidence type="ECO:0000256" key="11">
    <source>
        <dbReference type="NCBIfam" id="TIGR02228"/>
    </source>
</evidence>
<dbReference type="NCBIfam" id="TIGR02228">
    <property type="entry name" value="sigpep_I_arch"/>
    <property type="match status" value="1"/>
</dbReference>
<comment type="subcellular location">
    <subcellularLocation>
        <location evidence="2">Cell membrane</location>
    </subcellularLocation>
</comment>
<dbReference type="InterPro" id="IPR036286">
    <property type="entry name" value="LexA/Signal_pep-like_sf"/>
</dbReference>
<dbReference type="PANTHER" id="PTHR42878:SF7">
    <property type="entry name" value="SENSOR HISTIDINE KINASE GLRK"/>
    <property type="match status" value="1"/>
</dbReference>
<keyword evidence="8 12" id="KW-1133">Transmembrane helix</keyword>
<comment type="catalytic activity">
    <reaction evidence="1">
        <text>ATP + protein L-histidine = ADP + protein N-phospho-L-histidine.</text>
        <dbReference type="EC" id="2.7.13.3"/>
    </reaction>
</comment>
<evidence type="ECO:0000256" key="10">
    <source>
        <dbReference type="ARBA" id="ARBA00023136"/>
    </source>
</evidence>
<protein>
    <recommendedName>
        <fullName evidence="11">Signal peptidase I</fullName>
        <ecNumber evidence="11">3.4.21.89</ecNumber>
    </recommendedName>
</protein>
<feature type="domain" description="Signal transduction histidine kinase dimerisation/phosphoacceptor" evidence="13">
    <location>
        <begin position="186"/>
        <end position="250"/>
    </location>
</feature>
<dbReference type="InterPro" id="IPR036890">
    <property type="entry name" value="HATPase_C_sf"/>
</dbReference>
<dbReference type="InterPro" id="IPR050351">
    <property type="entry name" value="BphY/WalK/GraS-like"/>
</dbReference>
<dbReference type="InterPro" id="IPR001733">
    <property type="entry name" value="Peptidase_S26B"/>
</dbReference>
<dbReference type="InterPro" id="IPR019533">
    <property type="entry name" value="Peptidase_S26"/>
</dbReference>
<proteinExistence type="predicted"/>
<dbReference type="Pfam" id="PF00512">
    <property type="entry name" value="HisKA"/>
    <property type="match status" value="1"/>
</dbReference>
<dbReference type="EC" id="3.4.21.89" evidence="11"/>
<evidence type="ECO:0000256" key="4">
    <source>
        <dbReference type="ARBA" id="ARBA00022692"/>
    </source>
</evidence>
<keyword evidence="7" id="KW-0067">ATP-binding</keyword>
<feature type="transmembrane region" description="Helical" evidence="12">
    <location>
        <begin position="12"/>
        <end position="33"/>
    </location>
</feature>
<keyword evidence="3" id="KW-0808">Transferase</keyword>
<keyword evidence="4 12" id="KW-0812">Transmembrane</keyword>
<gene>
    <name evidence="14" type="ORF">Dfulv_35360</name>
</gene>
<dbReference type="SUPFAM" id="SSF47384">
    <property type="entry name" value="Homodimeric domain of signal transducing histidine kinase"/>
    <property type="match status" value="1"/>
</dbReference>
<accession>A0ABY5VT84</accession>
<name>A0ABY5VT84_9ACTN</name>
<keyword evidence="6" id="KW-0418">Kinase</keyword>
<dbReference type="InterPro" id="IPR003661">
    <property type="entry name" value="HisK_dim/P_dom"/>
</dbReference>
<dbReference type="CDD" id="cd00082">
    <property type="entry name" value="HisKA"/>
    <property type="match status" value="1"/>
</dbReference>
<evidence type="ECO:0000259" key="13">
    <source>
        <dbReference type="SMART" id="SM00388"/>
    </source>
</evidence>
<dbReference type="Gene3D" id="1.10.287.130">
    <property type="match status" value="1"/>
</dbReference>
<dbReference type="CDD" id="cd06530">
    <property type="entry name" value="S26_SPase_I"/>
    <property type="match status" value="1"/>
</dbReference>
<evidence type="ECO:0000256" key="8">
    <source>
        <dbReference type="ARBA" id="ARBA00022989"/>
    </source>
</evidence>
<dbReference type="Gene3D" id="3.30.565.10">
    <property type="entry name" value="Histidine kinase-like ATPase, C-terminal domain"/>
    <property type="match status" value="1"/>
</dbReference>
<dbReference type="SMART" id="SM00388">
    <property type="entry name" value="HisKA"/>
    <property type="match status" value="1"/>
</dbReference>
<dbReference type="InterPro" id="IPR036097">
    <property type="entry name" value="HisK_dim/P_sf"/>
</dbReference>
<dbReference type="PANTHER" id="PTHR42878">
    <property type="entry name" value="TWO-COMPONENT HISTIDINE KINASE"/>
    <property type="match status" value="1"/>
</dbReference>
<evidence type="ECO:0000256" key="6">
    <source>
        <dbReference type="ARBA" id="ARBA00022777"/>
    </source>
</evidence>
<evidence type="ECO:0000313" key="15">
    <source>
        <dbReference type="Proteomes" id="UP001059617"/>
    </source>
</evidence>
<keyword evidence="10 12" id="KW-0472">Membrane</keyword>
<keyword evidence="9" id="KW-0902">Two-component regulatory system</keyword>
<dbReference type="RefSeq" id="WP_259858172.1">
    <property type="nucleotide sequence ID" value="NZ_BAAAST010000009.1"/>
</dbReference>
<dbReference type="EMBL" id="CP073720">
    <property type="protein sequence ID" value="UWP80412.1"/>
    <property type="molecule type" value="Genomic_DNA"/>
</dbReference>
<dbReference type="SUPFAM" id="SSF51306">
    <property type="entry name" value="LexA/Signal peptidase"/>
    <property type="match status" value="1"/>
</dbReference>
<keyword evidence="5" id="KW-0547">Nucleotide-binding</keyword>
<evidence type="ECO:0000256" key="2">
    <source>
        <dbReference type="ARBA" id="ARBA00004236"/>
    </source>
</evidence>
<dbReference type="GO" id="GO:0009003">
    <property type="term" value="F:signal peptidase activity"/>
    <property type="evidence" value="ECO:0007669"/>
    <property type="project" value="UniProtKB-EC"/>
</dbReference>
<evidence type="ECO:0000256" key="5">
    <source>
        <dbReference type="ARBA" id="ARBA00022741"/>
    </source>
</evidence>
<evidence type="ECO:0000256" key="3">
    <source>
        <dbReference type="ARBA" id="ARBA00022679"/>
    </source>
</evidence>
<evidence type="ECO:0000256" key="12">
    <source>
        <dbReference type="SAM" id="Phobius"/>
    </source>
</evidence>
<dbReference type="Proteomes" id="UP001059617">
    <property type="component" value="Chromosome"/>
</dbReference>
<evidence type="ECO:0000256" key="9">
    <source>
        <dbReference type="ARBA" id="ARBA00023012"/>
    </source>
</evidence>
<evidence type="ECO:0000313" key="14">
    <source>
        <dbReference type="EMBL" id="UWP80412.1"/>
    </source>
</evidence>
<sequence length="390" mass="41677">MTSRLSRLAHTVLFRVALAVTILFVAGAAALAVTQSRIEPVLTGSMDPTIPQYSLVLAVPVRANALRVGDVVVFQPPAGYLPAGGPPVMHRIVELRRQDGTLLMRTRGDANTATDPWTVDLDSSALYRVQASLPHAGLAVQFLHHTTRSTGGMLTWPGLLLLIGAAGYAARLRRRDTASTDADLPAAGALQQVSFELRAPLSSIVGYTELLAEHDLNPQQAKIVQTIARQAQRLAGLAEHLNLLDAQPDDCDDTASEPTCLLAILHEARDRIAPHLAIHGVDLAFTIEGDTGIILDARQTRQAITALLHDAVTASAPGQVLRVDARHTGEHIDVFITQPIDTAQPQTPTTASIATTAAHHILRAHHVEIATHHTDDSAVVNLRLPAAAVR</sequence>
<reference evidence="14" key="1">
    <citation type="submission" date="2021-04" db="EMBL/GenBank/DDBJ databases">
        <authorList>
            <person name="Hartkoorn R.C."/>
            <person name="Beaudoing E."/>
            <person name="Hot D."/>
        </authorList>
    </citation>
    <scope>NUCLEOTIDE SEQUENCE</scope>
    <source>
        <strain evidence="14">NRRL B-16292</strain>
    </source>
</reference>
<evidence type="ECO:0000256" key="1">
    <source>
        <dbReference type="ARBA" id="ARBA00000085"/>
    </source>
</evidence>
<keyword evidence="14" id="KW-0378">Hydrolase</keyword>
<evidence type="ECO:0000256" key="7">
    <source>
        <dbReference type="ARBA" id="ARBA00022840"/>
    </source>
</evidence>
<organism evidence="14 15">
    <name type="scientific">Dactylosporangium fulvum</name>
    <dbReference type="NCBI Taxonomy" id="53359"/>
    <lineage>
        <taxon>Bacteria</taxon>
        <taxon>Bacillati</taxon>
        <taxon>Actinomycetota</taxon>
        <taxon>Actinomycetes</taxon>
        <taxon>Micromonosporales</taxon>
        <taxon>Micromonosporaceae</taxon>
        <taxon>Dactylosporangium</taxon>
    </lineage>
</organism>